<accession>A0A5C3KM36</accession>
<dbReference type="EMBL" id="ML210273">
    <property type="protein sequence ID" value="TFK21262.1"/>
    <property type="molecule type" value="Genomic_DNA"/>
</dbReference>
<gene>
    <name evidence="2" type="ORF">FA15DRAFT_84063</name>
</gene>
<organism evidence="2 3">
    <name type="scientific">Coprinopsis marcescibilis</name>
    <name type="common">Agaric fungus</name>
    <name type="synonym">Psathyrella marcescibilis</name>
    <dbReference type="NCBI Taxonomy" id="230819"/>
    <lineage>
        <taxon>Eukaryota</taxon>
        <taxon>Fungi</taxon>
        <taxon>Dikarya</taxon>
        <taxon>Basidiomycota</taxon>
        <taxon>Agaricomycotina</taxon>
        <taxon>Agaricomycetes</taxon>
        <taxon>Agaricomycetidae</taxon>
        <taxon>Agaricales</taxon>
        <taxon>Agaricineae</taxon>
        <taxon>Psathyrellaceae</taxon>
        <taxon>Coprinopsis</taxon>
    </lineage>
</organism>
<keyword evidence="1" id="KW-0812">Transmembrane</keyword>
<reference evidence="2 3" key="1">
    <citation type="journal article" date="2019" name="Nat. Ecol. Evol.">
        <title>Megaphylogeny resolves global patterns of mushroom evolution.</title>
        <authorList>
            <person name="Varga T."/>
            <person name="Krizsan K."/>
            <person name="Foldi C."/>
            <person name="Dima B."/>
            <person name="Sanchez-Garcia M."/>
            <person name="Sanchez-Ramirez S."/>
            <person name="Szollosi G.J."/>
            <person name="Szarkandi J.G."/>
            <person name="Papp V."/>
            <person name="Albert L."/>
            <person name="Andreopoulos W."/>
            <person name="Angelini C."/>
            <person name="Antonin V."/>
            <person name="Barry K.W."/>
            <person name="Bougher N.L."/>
            <person name="Buchanan P."/>
            <person name="Buyck B."/>
            <person name="Bense V."/>
            <person name="Catcheside P."/>
            <person name="Chovatia M."/>
            <person name="Cooper J."/>
            <person name="Damon W."/>
            <person name="Desjardin D."/>
            <person name="Finy P."/>
            <person name="Geml J."/>
            <person name="Haridas S."/>
            <person name="Hughes K."/>
            <person name="Justo A."/>
            <person name="Karasinski D."/>
            <person name="Kautmanova I."/>
            <person name="Kiss B."/>
            <person name="Kocsube S."/>
            <person name="Kotiranta H."/>
            <person name="LaButti K.M."/>
            <person name="Lechner B.E."/>
            <person name="Liimatainen K."/>
            <person name="Lipzen A."/>
            <person name="Lukacs Z."/>
            <person name="Mihaltcheva S."/>
            <person name="Morgado L.N."/>
            <person name="Niskanen T."/>
            <person name="Noordeloos M.E."/>
            <person name="Ohm R.A."/>
            <person name="Ortiz-Santana B."/>
            <person name="Ovrebo C."/>
            <person name="Racz N."/>
            <person name="Riley R."/>
            <person name="Savchenko A."/>
            <person name="Shiryaev A."/>
            <person name="Soop K."/>
            <person name="Spirin V."/>
            <person name="Szebenyi C."/>
            <person name="Tomsovsky M."/>
            <person name="Tulloss R.E."/>
            <person name="Uehling J."/>
            <person name="Grigoriev I.V."/>
            <person name="Vagvolgyi C."/>
            <person name="Papp T."/>
            <person name="Martin F.M."/>
            <person name="Miettinen O."/>
            <person name="Hibbett D.S."/>
            <person name="Nagy L.G."/>
        </authorList>
    </citation>
    <scope>NUCLEOTIDE SEQUENCE [LARGE SCALE GENOMIC DNA]</scope>
    <source>
        <strain evidence="2 3">CBS 121175</strain>
    </source>
</reference>
<name>A0A5C3KM36_COPMA</name>
<proteinExistence type="predicted"/>
<keyword evidence="1" id="KW-0472">Membrane</keyword>
<evidence type="ECO:0000313" key="3">
    <source>
        <dbReference type="Proteomes" id="UP000307440"/>
    </source>
</evidence>
<dbReference type="AlphaFoldDB" id="A0A5C3KM36"/>
<feature type="transmembrane region" description="Helical" evidence="1">
    <location>
        <begin position="39"/>
        <end position="60"/>
    </location>
</feature>
<dbReference type="Proteomes" id="UP000307440">
    <property type="component" value="Unassembled WGS sequence"/>
</dbReference>
<sequence length="90" mass="10028">MLSVCVCVLPRIVHVFVAVACYIIASSYFILPIDISSSSSAFFICCFLLLQCSSLQCIIVSSRPHRPHISPTHHPSVFVPAYPIFHHPRC</sequence>
<evidence type="ECO:0000313" key="2">
    <source>
        <dbReference type="EMBL" id="TFK21262.1"/>
    </source>
</evidence>
<keyword evidence="3" id="KW-1185">Reference proteome</keyword>
<keyword evidence="1" id="KW-1133">Transmembrane helix</keyword>
<feature type="transmembrane region" description="Helical" evidence="1">
    <location>
        <begin position="12"/>
        <end position="33"/>
    </location>
</feature>
<evidence type="ECO:0000256" key="1">
    <source>
        <dbReference type="SAM" id="Phobius"/>
    </source>
</evidence>
<protein>
    <submittedName>
        <fullName evidence="2">Uncharacterized protein</fullName>
    </submittedName>
</protein>